<reference evidence="1" key="1">
    <citation type="submission" date="2020-11" db="EMBL/GenBank/DDBJ databases">
        <authorList>
            <person name="Tran Van P."/>
        </authorList>
    </citation>
    <scope>NUCLEOTIDE SEQUENCE</scope>
</reference>
<evidence type="ECO:0000313" key="1">
    <source>
        <dbReference type="EMBL" id="CAD7651777.1"/>
    </source>
</evidence>
<proteinExistence type="predicted"/>
<sequence length="15" mass="1714">MALTSRGPLISRLWI</sequence>
<protein>
    <submittedName>
        <fullName evidence="1">Uncharacterized protein</fullName>
    </submittedName>
</protein>
<dbReference type="EMBL" id="OC914279">
    <property type="protein sequence ID" value="CAD7651777.1"/>
    <property type="molecule type" value="Genomic_DNA"/>
</dbReference>
<gene>
    <name evidence="1" type="ORF">OSB1V03_LOCUS23525</name>
</gene>
<name>A0A7R9QMX9_9ACAR</name>
<keyword evidence="2" id="KW-1185">Reference proteome</keyword>
<dbReference type="Proteomes" id="UP000759131">
    <property type="component" value="Unassembled WGS sequence"/>
</dbReference>
<dbReference type="EMBL" id="CAJPIZ010059704">
    <property type="protein sequence ID" value="CAG2123580.1"/>
    <property type="molecule type" value="Genomic_DNA"/>
</dbReference>
<organism evidence="1">
    <name type="scientific">Medioppia subpectinata</name>
    <dbReference type="NCBI Taxonomy" id="1979941"/>
    <lineage>
        <taxon>Eukaryota</taxon>
        <taxon>Metazoa</taxon>
        <taxon>Ecdysozoa</taxon>
        <taxon>Arthropoda</taxon>
        <taxon>Chelicerata</taxon>
        <taxon>Arachnida</taxon>
        <taxon>Acari</taxon>
        <taxon>Acariformes</taxon>
        <taxon>Sarcoptiformes</taxon>
        <taxon>Oribatida</taxon>
        <taxon>Brachypylina</taxon>
        <taxon>Oppioidea</taxon>
        <taxon>Oppiidae</taxon>
        <taxon>Medioppia</taxon>
    </lineage>
</organism>
<evidence type="ECO:0000313" key="2">
    <source>
        <dbReference type="Proteomes" id="UP000759131"/>
    </source>
</evidence>
<accession>A0A7R9QMX9</accession>